<gene>
    <name evidence="1" type="ORF">BJ987_004572</name>
</gene>
<reference evidence="1 2" key="1">
    <citation type="submission" date="2021-03" db="EMBL/GenBank/DDBJ databases">
        <title>Sequencing the genomes of 1000 actinobacteria strains.</title>
        <authorList>
            <person name="Klenk H.-P."/>
        </authorList>
    </citation>
    <scope>NUCLEOTIDE SEQUENCE [LARGE SCALE GENOMIC DNA]</scope>
    <source>
        <strain evidence="1 2">DSM 45516</strain>
    </source>
</reference>
<comment type="caution">
    <text evidence="1">The sequence shown here is derived from an EMBL/GenBank/DDBJ whole genome shotgun (WGS) entry which is preliminary data.</text>
</comment>
<dbReference type="EMBL" id="JAGGMR010000001">
    <property type="protein sequence ID" value="MBP2191671.1"/>
    <property type="molecule type" value="Genomic_DNA"/>
</dbReference>
<sequence>MSETSVEVLLDDFENKDNWDVAGAGADRSHLTTFAEGAPNKELRAYVDGRAGADHRALVLLIKSAADDLEVDLVTKSGESFAVPGHLEALNLWVRSPHASIRIFASLGSADGSIREVQLGKVTASAEWQHVKHQLDTAVDSAVLKGLKIRLMAVTKQTGELMILLDDLTARTQPA</sequence>
<protein>
    <submittedName>
        <fullName evidence="1">Uncharacterized protein</fullName>
    </submittedName>
</protein>
<evidence type="ECO:0000313" key="1">
    <source>
        <dbReference type="EMBL" id="MBP2191671.1"/>
    </source>
</evidence>
<organism evidence="1 2">
    <name type="scientific">Nocardia goodfellowii</name>
    <dbReference type="NCBI Taxonomy" id="882446"/>
    <lineage>
        <taxon>Bacteria</taxon>
        <taxon>Bacillati</taxon>
        <taxon>Actinomycetota</taxon>
        <taxon>Actinomycetes</taxon>
        <taxon>Mycobacteriales</taxon>
        <taxon>Nocardiaceae</taxon>
        <taxon>Nocardia</taxon>
    </lineage>
</organism>
<dbReference type="Proteomes" id="UP001519325">
    <property type="component" value="Unassembled WGS sequence"/>
</dbReference>
<dbReference type="RefSeq" id="WP_209893643.1">
    <property type="nucleotide sequence ID" value="NZ_JAGGMR010000001.1"/>
</dbReference>
<keyword evidence="2" id="KW-1185">Reference proteome</keyword>
<accession>A0ABS4QIX9</accession>
<proteinExistence type="predicted"/>
<name>A0ABS4QIX9_9NOCA</name>
<evidence type="ECO:0000313" key="2">
    <source>
        <dbReference type="Proteomes" id="UP001519325"/>
    </source>
</evidence>